<evidence type="ECO:0000259" key="3">
    <source>
        <dbReference type="Pfam" id="PF13600"/>
    </source>
</evidence>
<feature type="domain" description="DUF4139" evidence="2">
    <location>
        <begin position="235"/>
        <end position="585"/>
    </location>
</feature>
<evidence type="ECO:0008006" key="7">
    <source>
        <dbReference type="Google" id="ProtNLM"/>
    </source>
</evidence>
<evidence type="ECO:0000313" key="4">
    <source>
        <dbReference type="EMBL" id="CAF1192795.1"/>
    </source>
</evidence>
<evidence type="ECO:0000256" key="1">
    <source>
        <dbReference type="SAM" id="Coils"/>
    </source>
</evidence>
<dbReference type="PANTHER" id="PTHR31005:SF8">
    <property type="entry name" value="DUF4139 DOMAIN-CONTAINING PROTEIN"/>
    <property type="match status" value="1"/>
</dbReference>
<dbReference type="Proteomes" id="UP000663860">
    <property type="component" value="Unassembled WGS sequence"/>
</dbReference>
<gene>
    <name evidence="4" type="ORF">IZO911_LOCUS28143</name>
    <name evidence="5" type="ORF">KXQ929_LOCUS7051</name>
</gene>
<proteinExistence type="predicted"/>
<evidence type="ECO:0000313" key="6">
    <source>
        <dbReference type="Proteomes" id="UP000663860"/>
    </source>
</evidence>
<name>A0A814VW97_9BILA</name>
<evidence type="ECO:0000313" key="5">
    <source>
        <dbReference type="EMBL" id="CAF3638377.1"/>
    </source>
</evidence>
<dbReference type="InterPro" id="IPR037291">
    <property type="entry name" value="DUF4139"/>
</dbReference>
<dbReference type="EMBL" id="CAJOBB010000282">
    <property type="protein sequence ID" value="CAF3638377.1"/>
    <property type="molecule type" value="Genomic_DNA"/>
</dbReference>
<dbReference type="Proteomes" id="UP000663868">
    <property type="component" value="Unassembled WGS sequence"/>
</dbReference>
<keyword evidence="1" id="KW-0175">Coiled coil</keyword>
<feature type="domain" description="DUF4140" evidence="3">
    <location>
        <begin position="39"/>
        <end position="140"/>
    </location>
</feature>
<dbReference type="NCBIfam" id="TIGR02231">
    <property type="entry name" value="mucoidy inhibitor MuiA family protein"/>
    <property type="match status" value="1"/>
</dbReference>
<dbReference type="InterPro" id="IPR011935">
    <property type="entry name" value="CHP02231"/>
</dbReference>
<feature type="coiled-coil region" evidence="1">
    <location>
        <begin position="175"/>
        <end position="209"/>
    </location>
</feature>
<dbReference type="AlphaFoldDB" id="A0A814VW97"/>
<organism evidence="4 6">
    <name type="scientific">Adineta steineri</name>
    <dbReference type="NCBI Taxonomy" id="433720"/>
    <lineage>
        <taxon>Eukaryota</taxon>
        <taxon>Metazoa</taxon>
        <taxon>Spiralia</taxon>
        <taxon>Gnathifera</taxon>
        <taxon>Rotifera</taxon>
        <taxon>Eurotatoria</taxon>
        <taxon>Bdelloidea</taxon>
        <taxon>Adinetida</taxon>
        <taxon>Adinetidae</taxon>
        <taxon>Adineta</taxon>
    </lineage>
</organism>
<accession>A0A814VW97</accession>
<reference evidence="4" key="1">
    <citation type="submission" date="2021-02" db="EMBL/GenBank/DDBJ databases">
        <authorList>
            <person name="Nowell W R."/>
        </authorList>
    </citation>
    <scope>NUCLEOTIDE SEQUENCE</scope>
</reference>
<dbReference type="InterPro" id="IPR025554">
    <property type="entry name" value="DUF4140"/>
</dbReference>
<evidence type="ECO:0000259" key="2">
    <source>
        <dbReference type="Pfam" id="PF13598"/>
    </source>
</evidence>
<dbReference type="Gene3D" id="1.10.287.1490">
    <property type="match status" value="1"/>
</dbReference>
<comment type="caution">
    <text evidence="4">The sequence shown here is derived from an EMBL/GenBank/DDBJ whole genome shotgun (WGS) entry which is preliminary data.</text>
</comment>
<protein>
    <recommendedName>
        <fullName evidence="7">Mucoidy inhibitor A</fullName>
    </recommendedName>
</protein>
<dbReference type="PANTHER" id="PTHR31005">
    <property type="entry name" value="DUF4139 DOMAIN-CONTAINING PROTEIN"/>
    <property type="match status" value="1"/>
</dbReference>
<dbReference type="Pfam" id="PF13598">
    <property type="entry name" value="DUF4139"/>
    <property type="match status" value="1"/>
</dbReference>
<sequence length="596" mass="67359">MEEQIITNTNLSATTESPVKSKASIVQFNIDRQCPIQYVTVYNDRAEVTRSVRHHFDAEGTYELVFEGFSPSVDLTSLHVSGGTGKACTILEVSYQKRYENTTVEEDLTPLDQLQNECSNIQADIAKHQRELARLVKQRTWLDGRASKLMNQDGQINTNDLDSMQQFIDFYYKQLIKLDDETTNEENQIKELTQQKEKLEAKIQEHGVVEINRRKEKREVTIAVHIATNKIDVALDISYLISNCSWTASYDVRVNSAEATKQQTQLTYYGSIINKSQENWTDVQLSLSTATPSLGGAVPKLGTLKIGYLVPRYNSYRSPKFEMMDDLYEEAETHCLKAASFQSKSFAFSKRRAKTSLNSIETDELEAPGTINVLASQTEASMSSSSFTIPRRATIDADGKPHKVTIGVLDLTSTFIYTVVPKLTARAYLKASTINTSDKQLLAGPASIFMDNNFVTHSSIDNVCLGDTFDLPLGTDASVKVEYKPVKKVADTQGYISKVHHENIRHETRLVNTKSNDVTVYVYEQVPLSSDEKIKVKLILPDLRLKDQGQNCTVTMNDSNNLEWKCILKERGECRLPLEYTIEWPIDKRVEYTQVQ</sequence>
<dbReference type="Pfam" id="PF13600">
    <property type="entry name" value="DUF4140"/>
    <property type="match status" value="1"/>
</dbReference>
<feature type="coiled-coil region" evidence="1">
    <location>
        <begin position="111"/>
        <end position="138"/>
    </location>
</feature>
<dbReference type="EMBL" id="CAJNOE010000395">
    <property type="protein sequence ID" value="CAF1192795.1"/>
    <property type="molecule type" value="Genomic_DNA"/>
</dbReference>